<gene>
    <name evidence="11" type="ORF">MICPUN_81845</name>
</gene>
<comment type="catalytic activity">
    <reaction evidence="7">
        <text>ATP + H2O = ADP + phosphate + H(+)</text>
        <dbReference type="Rhea" id="RHEA:13065"/>
        <dbReference type="ChEBI" id="CHEBI:15377"/>
        <dbReference type="ChEBI" id="CHEBI:15378"/>
        <dbReference type="ChEBI" id="CHEBI:30616"/>
        <dbReference type="ChEBI" id="CHEBI:43474"/>
        <dbReference type="ChEBI" id="CHEBI:456216"/>
        <dbReference type="EC" id="3.6.4.13"/>
    </reaction>
</comment>
<feature type="compositionally biased region" description="Basic residues" evidence="8">
    <location>
        <begin position="1181"/>
        <end position="1191"/>
    </location>
</feature>
<feature type="region of interest" description="Disordered" evidence="8">
    <location>
        <begin position="427"/>
        <end position="472"/>
    </location>
</feature>
<feature type="region of interest" description="Disordered" evidence="8">
    <location>
        <begin position="500"/>
        <end position="530"/>
    </location>
</feature>
<feature type="region of interest" description="Disordered" evidence="8">
    <location>
        <begin position="1141"/>
        <end position="1204"/>
    </location>
</feature>
<feature type="compositionally biased region" description="Acidic residues" evidence="8">
    <location>
        <begin position="95"/>
        <end position="116"/>
    </location>
</feature>
<dbReference type="PROSITE" id="PS00690">
    <property type="entry name" value="DEAH_ATP_HELICASE"/>
    <property type="match status" value="1"/>
</dbReference>
<dbReference type="EC" id="3.6.4.13" evidence="2"/>
<sequence>MPRDKKMSKSQRRKLAKVEEDKRKREERAAVVARLEAAKLVSDESLTLLAGSARLGHKLTAKEKLRRELKAERAGITLPGTEDSRLHKREKQTADDDDDDDDADEVGTSDEDEPIDPEPPAKVKASWPKLMTHDGSTKTAPAARVAAATKFPNVFVGATHPVEVRRKQSIQAAREGLPILGSEHDIVDHINHNPVVVICGETGCGKTTQVPQFLYESGYGDPTCAAHPGAVAVTQPRRVAVTSTATRVAQELNVPLGGDVGYQVRYDKKVGEEPRIKFMTDGILLREIQSDLLLRKYSVVIVDEAHERSVNTDILLGLLSRVVPLRAELAGEGTGITPLRLVVMSATLRVEEFVGNKRLCPTPPALLKVAARQFPVTIHFARRTEHLDYLGAAKKKVLAIHRKLPPGGILVFLTGQREVDGLVRKLREGEFGPRDPTKADDKKADDEETEERELDPHDVDALDAGGEDLGDEEDVVVHGGEGVTPEEAAKAEDEWIRAHAPTVEAGGGGNDDDGGGGRKDEERDDGPGPMHVLPLYAMLPPHQQARVFDPPPPGHRLVVIATNVAETSLTIPGVRYVVDAGREKRRVFGDDATGGGGGGAASAGLSRFTVGWVSKASAEQRAGRAGRTGPGHCYRLFSSAHFVNDLEPHAPPAILGVPVDGVFLQMRAMGIDRIDRFPFITPPNAASLATAQRTLAILGALRATSVDSGARRLTHGHGGSFGDDRDPGELTDVGRAMAALPISPRHARMLLAAARSTAPGCLAAAVASAAALSLQSPFLGEESERSLPADMSEEERKRRRKLAHKFHHHNSDALSAAKALVAYDKVRDHRKQETFCNEHRLHSRTMREMSDLRRQLLRILTTPPPSDPASVALEPGSPGESALRRALLRGWADRVARRAKADEAARLNAAADKDEDGGDGGGGRTKATRYRPAMLDLAVFLHPTSTLHRTSPDYVVYVDLLQTAKRPYLAGATAVEASWLVDDAPALAYLSSALEDPAPRYVAAKDSVVAFHQPHFGKHRWELPLWPNALGADNPSACGAFAAALLSGAVSTPMGDLRDRLAAKPSVCARPEGRSQRRVVELVASLQRRGVATRAALAEQWRRDPRFLLPEMMGWMKSGQGYALEKLWPRIVESAARDAAAKTAEAAAPPAEHRSVEHRKKREAERSAGGAGAGRPESAKRSAKKQKKVKGNSKALGSGLSIWD</sequence>
<dbReference type="CDD" id="cd17982">
    <property type="entry name" value="DEXHc_DHX37"/>
    <property type="match status" value="1"/>
</dbReference>
<dbReference type="Pfam" id="PF00270">
    <property type="entry name" value="DEAD"/>
    <property type="match status" value="1"/>
</dbReference>
<feature type="compositionally biased region" description="Low complexity" evidence="8">
    <location>
        <begin position="1141"/>
        <end position="1150"/>
    </location>
</feature>
<accession>C1E6T6</accession>
<dbReference type="InterPro" id="IPR002464">
    <property type="entry name" value="DNA/RNA_helicase_DEAH_CS"/>
</dbReference>
<evidence type="ECO:0000259" key="9">
    <source>
        <dbReference type="PROSITE" id="PS51192"/>
    </source>
</evidence>
<evidence type="ECO:0000256" key="3">
    <source>
        <dbReference type="ARBA" id="ARBA00022741"/>
    </source>
</evidence>
<dbReference type="PANTHER" id="PTHR18934">
    <property type="entry name" value="ATP-DEPENDENT RNA HELICASE"/>
    <property type="match status" value="1"/>
</dbReference>
<dbReference type="OrthoDB" id="10253254at2759"/>
<dbReference type="PANTHER" id="PTHR18934:SF99">
    <property type="entry name" value="ATP-DEPENDENT RNA HELICASE DHX37-RELATED"/>
    <property type="match status" value="1"/>
</dbReference>
<dbReference type="SMART" id="SM00490">
    <property type="entry name" value="HELICc"/>
    <property type="match status" value="1"/>
</dbReference>
<dbReference type="InParanoid" id="C1E6T6"/>
<dbReference type="InterPro" id="IPR001650">
    <property type="entry name" value="Helicase_C-like"/>
</dbReference>
<dbReference type="Pfam" id="PF21010">
    <property type="entry name" value="HA2_C"/>
    <property type="match status" value="1"/>
</dbReference>
<feature type="domain" description="Helicase C-terminal" evidence="10">
    <location>
        <begin position="461"/>
        <end position="670"/>
    </location>
</feature>
<evidence type="ECO:0000256" key="8">
    <source>
        <dbReference type="SAM" id="MobiDB-lite"/>
    </source>
</evidence>
<dbReference type="GeneID" id="8243890"/>
<dbReference type="GO" id="GO:0000462">
    <property type="term" value="P:maturation of SSU-rRNA from tricistronic rRNA transcript (SSU-rRNA, 5.8S rRNA, LSU-rRNA)"/>
    <property type="evidence" value="ECO:0007669"/>
    <property type="project" value="TreeGrafter"/>
</dbReference>
<dbReference type="InterPro" id="IPR007502">
    <property type="entry name" value="Helicase-assoc_dom"/>
</dbReference>
<dbReference type="RefSeq" id="XP_002502231.1">
    <property type="nucleotide sequence ID" value="XM_002502185.1"/>
</dbReference>
<feature type="compositionally biased region" description="Basic and acidic residues" evidence="8">
    <location>
        <begin position="60"/>
        <end position="73"/>
    </location>
</feature>
<dbReference type="eggNOG" id="KOG0926">
    <property type="taxonomic scope" value="Eukaryota"/>
</dbReference>
<feature type="region of interest" description="Disordered" evidence="8">
    <location>
        <begin position="48"/>
        <end position="124"/>
    </location>
</feature>
<feature type="region of interest" description="Disordered" evidence="8">
    <location>
        <begin position="1"/>
        <end position="27"/>
    </location>
</feature>
<dbReference type="OMA" id="KYAYHCA"/>
<dbReference type="GO" id="GO:0003724">
    <property type="term" value="F:RNA helicase activity"/>
    <property type="evidence" value="ECO:0007669"/>
    <property type="project" value="UniProtKB-EC"/>
</dbReference>
<dbReference type="GO" id="GO:0003723">
    <property type="term" value="F:RNA binding"/>
    <property type="evidence" value="ECO:0007669"/>
    <property type="project" value="TreeGrafter"/>
</dbReference>
<dbReference type="InterPro" id="IPR027417">
    <property type="entry name" value="P-loop_NTPase"/>
</dbReference>
<dbReference type="AlphaFoldDB" id="C1E6T6"/>
<dbReference type="CDD" id="cd18791">
    <property type="entry name" value="SF2_C_RHA"/>
    <property type="match status" value="1"/>
</dbReference>
<dbReference type="InterPro" id="IPR048333">
    <property type="entry name" value="HA2_WH"/>
</dbReference>
<dbReference type="GO" id="GO:0005730">
    <property type="term" value="C:nucleolus"/>
    <property type="evidence" value="ECO:0007669"/>
    <property type="project" value="TreeGrafter"/>
</dbReference>
<protein>
    <recommendedName>
        <fullName evidence="2">RNA helicase</fullName>
        <ecNumber evidence="2">3.6.4.13</ecNumber>
    </recommendedName>
</protein>
<dbReference type="Pfam" id="PF00271">
    <property type="entry name" value="Helicase_C"/>
    <property type="match status" value="1"/>
</dbReference>
<evidence type="ECO:0000256" key="4">
    <source>
        <dbReference type="ARBA" id="ARBA00022801"/>
    </source>
</evidence>
<dbReference type="EMBL" id="CP001326">
    <property type="protein sequence ID" value="ACO63489.1"/>
    <property type="molecule type" value="Genomic_DNA"/>
</dbReference>
<organism evidence="11 12">
    <name type="scientific">Micromonas commoda (strain RCC299 / NOUM17 / CCMP2709)</name>
    <name type="common">Picoplanktonic green alga</name>
    <dbReference type="NCBI Taxonomy" id="296587"/>
    <lineage>
        <taxon>Eukaryota</taxon>
        <taxon>Viridiplantae</taxon>
        <taxon>Chlorophyta</taxon>
        <taxon>Mamiellophyceae</taxon>
        <taxon>Mamiellales</taxon>
        <taxon>Mamiellaceae</taxon>
        <taxon>Micromonas</taxon>
    </lineage>
</organism>
<feature type="region of interest" description="Disordered" evidence="8">
    <location>
        <begin position="908"/>
        <end position="927"/>
    </location>
</feature>
<evidence type="ECO:0000256" key="1">
    <source>
        <dbReference type="ARBA" id="ARBA00008792"/>
    </source>
</evidence>
<evidence type="ECO:0000256" key="5">
    <source>
        <dbReference type="ARBA" id="ARBA00022806"/>
    </source>
</evidence>
<dbReference type="GO" id="GO:0005524">
    <property type="term" value="F:ATP binding"/>
    <property type="evidence" value="ECO:0007669"/>
    <property type="project" value="UniProtKB-KW"/>
</dbReference>
<dbReference type="Pfam" id="PF23362">
    <property type="entry name" value="DHX37_C"/>
    <property type="match status" value="1"/>
</dbReference>
<dbReference type="SUPFAM" id="SSF52540">
    <property type="entry name" value="P-loop containing nucleoside triphosphate hydrolases"/>
    <property type="match status" value="1"/>
</dbReference>
<evidence type="ECO:0000256" key="2">
    <source>
        <dbReference type="ARBA" id="ARBA00012552"/>
    </source>
</evidence>
<dbReference type="SMART" id="SM00487">
    <property type="entry name" value="DEXDc"/>
    <property type="match status" value="1"/>
</dbReference>
<keyword evidence="5" id="KW-0347">Helicase</keyword>
<keyword evidence="12" id="KW-1185">Reference proteome</keyword>
<keyword evidence="3" id="KW-0547">Nucleotide-binding</keyword>
<dbReference type="PROSITE" id="PS51194">
    <property type="entry name" value="HELICASE_CTER"/>
    <property type="match status" value="1"/>
</dbReference>
<dbReference type="FunFam" id="3.40.50.300:FF:000637">
    <property type="entry name" value="ATP-dependent RNA helicase DHX37/DHR1"/>
    <property type="match status" value="1"/>
</dbReference>
<dbReference type="Gene3D" id="1.20.120.1080">
    <property type="match status" value="1"/>
</dbReference>
<feature type="compositionally biased region" description="Basic and acidic residues" evidence="8">
    <location>
        <begin position="16"/>
        <end position="27"/>
    </location>
</feature>
<dbReference type="InterPro" id="IPR011545">
    <property type="entry name" value="DEAD/DEAH_box_helicase_dom"/>
</dbReference>
<dbReference type="InterPro" id="IPR011709">
    <property type="entry name" value="DEAD-box_helicase_OB_fold"/>
</dbReference>
<dbReference type="Proteomes" id="UP000002009">
    <property type="component" value="Chromosome 5"/>
</dbReference>
<dbReference type="InterPro" id="IPR014001">
    <property type="entry name" value="Helicase_ATP-bd"/>
</dbReference>
<reference evidence="11 12" key="1">
    <citation type="journal article" date="2009" name="Science">
        <title>Green evolution and dynamic adaptations revealed by genomes of the marine picoeukaryotes Micromonas.</title>
        <authorList>
            <person name="Worden A.Z."/>
            <person name="Lee J.H."/>
            <person name="Mock T."/>
            <person name="Rouze P."/>
            <person name="Simmons M.P."/>
            <person name="Aerts A.L."/>
            <person name="Allen A.E."/>
            <person name="Cuvelier M.L."/>
            <person name="Derelle E."/>
            <person name="Everett M.V."/>
            <person name="Foulon E."/>
            <person name="Grimwood J."/>
            <person name="Gundlach H."/>
            <person name="Henrissat B."/>
            <person name="Napoli C."/>
            <person name="McDonald S.M."/>
            <person name="Parker M.S."/>
            <person name="Rombauts S."/>
            <person name="Salamov A."/>
            <person name="Von Dassow P."/>
            <person name="Badger J.H."/>
            <person name="Coutinho P.M."/>
            <person name="Demir E."/>
            <person name="Dubchak I."/>
            <person name="Gentemann C."/>
            <person name="Eikrem W."/>
            <person name="Gready J.E."/>
            <person name="John U."/>
            <person name="Lanier W."/>
            <person name="Lindquist E.A."/>
            <person name="Lucas S."/>
            <person name="Mayer K.F."/>
            <person name="Moreau H."/>
            <person name="Not F."/>
            <person name="Otillar R."/>
            <person name="Panaud O."/>
            <person name="Pangilinan J."/>
            <person name="Paulsen I."/>
            <person name="Piegu B."/>
            <person name="Poliakov A."/>
            <person name="Robbens S."/>
            <person name="Schmutz J."/>
            <person name="Toulza E."/>
            <person name="Wyss T."/>
            <person name="Zelensky A."/>
            <person name="Zhou K."/>
            <person name="Armbrust E.V."/>
            <person name="Bhattacharya D."/>
            <person name="Goodenough U.W."/>
            <person name="Van de Peer Y."/>
            <person name="Grigoriev I.V."/>
        </authorList>
    </citation>
    <scope>NUCLEOTIDE SEQUENCE [LARGE SCALE GENOMIC DNA]</scope>
    <source>
        <strain evidence="12">RCC299 / NOUM17</strain>
    </source>
</reference>
<dbReference type="PROSITE" id="PS51192">
    <property type="entry name" value="HELICASE_ATP_BIND_1"/>
    <property type="match status" value="1"/>
</dbReference>
<dbReference type="GO" id="GO:0016787">
    <property type="term" value="F:hydrolase activity"/>
    <property type="evidence" value="ECO:0007669"/>
    <property type="project" value="UniProtKB-KW"/>
</dbReference>
<evidence type="ECO:0000259" key="10">
    <source>
        <dbReference type="PROSITE" id="PS51194"/>
    </source>
</evidence>
<evidence type="ECO:0000313" key="12">
    <source>
        <dbReference type="Proteomes" id="UP000002009"/>
    </source>
</evidence>
<feature type="domain" description="Helicase ATP-binding" evidence="9">
    <location>
        <begin position="187"/>
        <end position="366"/>
    </location>
</feature>
<name>C1E6T6_MICCC</name>
<dbReference type="Pfam" id="PF07717">
    <property type="entry name" value="OB_NTP_bind"/>
    <property type="match status" value="1"/>
</dbReference>
<dbReference type="KEGG" id="mis:MICPUN_81845"/>
<evidence type="ECO:0000256" key="7">
    <source>
        <dbReference type="ARBA" id="ARBA00047984"/>
    </source>
</evidence>
<feature type="compositionally biased region" description="Basic and acidic residues" evidence="8">
    <location>
        <begin position="427"/>
        <end position="445"/>
    </location>
</feature>
<keyword evidence="4" id="KW-0378">Hydrolase</keyword>
<evidence type="ECO:0000313" key="11">
    <source>
        <dbReference type="EMBL" id="ACO63489.1"/>
    </source>
</evidence>
<dbReference type="SMART" id="SM00847">
    <property type="entry name" value="HA2"/>
    <property type="match status" value="1"/>
</dbReference>
<dbReference type="Gene3D" id="3.40.50.300">
    <property type="entry name" value="P-loop containing nucleotide triphosphate hydrolases"/>
    <property type="match status" value="3"/>
</dbReference>
<comment type="similarity">
    <text evidence="1">Belongs to the DEAD box helicase family. DEAH subfamily.</text>
</comment>
<keyword evidence="6" id="KW-0067">ATP-binding</keyword>
<dbReference type="FunCoup" id="C1E6T6">
    <property type="interactions" value="1862"/>
</dbReference>
<dbReference type="STRING" id="296587.C1E6T6"/>
<dbReference type="Pfam" id="PF04408">
    <property type="entry name" value="WHD_HA2"/>
    <property type="match status" value="1"/>
</dbReference>
<dbReference type="InterPro" id="IPR056371">
    <property type="entry name" value="DHX37-like_C"/>
</dbReference>
<proteinExistence type="inferred from homology"/>
<evidence type="ECO:0000256" key="6">
    <source>
        <dbReference type="ARBA" id="ARBA00022840"/>
    </source>
</evidence>